<organism evidence="2">
    <name type="scientific">human gut metagenome</name>
    <dbReference type="NCBI Taxonomy" id="408170"/>
    <lineage>
        <taxon>unclassified sequences</taxon>
        <taxon>metagenomes</taxon>
        <taxon>organismal metagenomes</taxon>
    </lineage>
</organism>
<name>K1TMM5_9ZZZZ</name>
<dbReference type="GO" id="GO:0005737">
    <property type="term" value="C:cytoplasm"/>
    <property type="evidence" value="ECO:0007669"/>
    <property type="project" value="TreeGrafter"/>
</dbReference>
<comment type="caution">
    <text evidence="2">The sequence shown here is derived from an EMBL/GenBank/DDBJ whole genome shotgun (WGS) entry which is preliminary data.</text>
</comment>
<accession>K1TMM5</accession>
<dbReference type="Gene3D" id="3.40.50.720">
    <property type="entry name" value="NAD(P)-binding Rossmann-like Domain"/>
    <property type="match status" value="1"/>
</dbReference>
<dbReference type="AlphaFoldDB" id="K1TMM5"/>
<gene>
    <name evidence="2" type="ORF">LEA_09251</name>
</gene>
<dbReference type="InterPro" id="IPR013332">
    <property type="entry name" value="KPR_N"/>
</dbReference>
<feature type="domain" description="Ketopantoate reductase N-terminal" evidence="1">
    <location>
        <begin position="6"/>
        <end position="151"/>
    </location>
</feature>
<evidence type="ECO:0000259" key="1">
    <source>
        <dbReference type="Pfam" id="PF02558"/>
    </source>
</evidence>
<proteinExistence type="predicted"/>
<dbReference type="InterPro" id="IPR036291">
    <property type="entry name" value="NAD(P)-bd_dom_sf"/>
</dbReference>
<protein>
    <submittedName>
        <fullName evidence="2">2-dehydropantoate 2-reductase</fullName>
    </submittedName>
</protein>
<dbReference type="InterPro" id="IPR051402">
    <property type="entry name" value="KPR-Related"/>
</dbReference>
<reference evidence="2" key="1">
    <citation type="journal article" date="2013" name="Environ. Microbiol.">
        <title>Microbiota from the distal guts of lean and obese adolescents exhibit partial functional redundancy besides clear differences in community structure.</title>
        <authorList>
            <person name="Ferrer M."/>
            <person name="Ruiz A."/>
            <person name="Lanza F."/>
            <person name="Haange S.B."/>
            <person name="Oberbach A."/>
            <person name="Till H."/>
            <person name="Bargiela R."/>
            <person name="Campoy C."/>
            <person name="Segura M.T."/>
            <person name="Richter M."/>
            <person name="von Bergen M."/>
            <person name="Seifert J."/>
            <person name="Suarez A."/>
        </authorList>
    </citation>
    <scope>NUCLEOTIDE SEQUENCE</scope>
</reference>
<evidence type="ECO:0000313" key="2">
    <source>
        <dbReference type="EMBL" id="EKC67535.1"/>
    </source>
</evidence>
<sequence length="155" mass="16452">MKTVKYLVIGVGGTGGAIAAYLTKAGIDTTLIARGKNLSALRENGITLSIDNNEYTNAVKVFDMNGFENAVKSGAALSPDVIFVCVKGYSITDTIPFIESVSKPETVVIPILNIYGTGRHMQKELPSLTVTDGCIYVSSSLVSPGKIHMYGSIFV</sequence>
<dbReference type="PANTHER" id="PTHR21708:SF26">
    <property type="entry name" value="2-DEHYDROPANTOATE 2-REDUCTASE"/>
    <property type="match status" value="1"/>
</dbReference>
<dbReference type="PANTHER" id="PTHR21708">
    <property type="entry name" value="PROBABLE 2-DEHYDROPANTOATE 2-REDUCTASE"/>
    <property type="match status" value="1"/>
</dbReference>
<dbReference type="EMBL" id="AJWY01006190">
    <property type="protein sequence ID" value="EKC67535.1"/>
    <property type="molecule type" value="Genomic_DNA"/>
</dbReference>
<dbReference type="SUPFAM" id="SSF51735">
    <property type="entry name" value="NAD(P)-binding Rossmann-fold domains"/>
    <property type="match status" value="1"/>
</dbReference>
<dbReference type="Pfam" id="PF02558">
    <property type="entry name" value="ApbA"/>
    <property type="match status" value="1"/>
</dbReference>